<dbReference type="InterPro" id="IPR029052">
    <property type="entry name" value="Metallo-depent_PP-like"/>
</dbReference>
<dbReference type="InterPro" id="IPR032093">
    <property type="entry name" value="PhoD_N"/>
</dbReference>
<dbReference type="AlphaFoldDB" id="A0A222FI15"/>
<evidence type="ECO:0000259" key="2">
    <source>
        <dbReference type="Pfam" id="PF16655"/>
    </source>
</evidence>
<dbReference type="Gene3D" id="3.60.21.70">
    <property type="entry name" value="PhoD-like phosphatase"/>
    <property type="match status" value="1"/>
</dbReference>
<dbReference type="InterPro" id="IPR018946">
    <property type="entry name" value="PhoD-like_MPP"/>
</dbReference>
<proteinExistence type="predicted"/>
<sequence>MALVLERVTMAMPLTRRDFLLDTASAAVVPAVLPATLPALAERQQRQWAFQHGVASGDPLSDRVILWTRVTPLDGRDRVAYQWYLCRDPQCQHVLQQGYGVTYQQRDFTVKLDVDGLQAGQTYYYFFAAQGQQSDIGRTRTLPVGSVRQLRLAFTSCSNFAHGYFNVYRELAARTDLDAVLHLGDYIYEYDNLDASLTTGRIHCPPHEAVTLQDYRQRHACYKSDADLQQAHRQHPWLLIWDDHEVANNAWRGGAASHSRDQGDWGERLSAAVQAYLEWMPVRETSTPEQGLYRHFRFGDLVDLNMLDTRLAGRDQPATDKLERDHPQRTLLGYEQEQWLSNNLHSAQQQGVHWKLLGQQVMMAQLGTNNRPFNYDQWDGYPAARSRLFDLIEQQDIDNVVVLTGDIHSSWALELHRDPFMDNSQALAVELVTPAVSSPGIEHRTRAALAASSLQALLPHLQFVDFYHRGYVLLDVTPQRLQAEWWVVDRVDSPRYQSHCLNALQIPAGTAQFTAATQLSKPPDNPAEPAPAYASELAFLRRWHGPATPQAEQMASPLAGR</sequence>
<dbReference type="Pfam" id="PF09423">
    <property type="entry name" value="PhoD"/>
    <property type="match status" value="1"/>
</dbReference>
<evidence type="ECO:0000313" key="3">
    <source>
        <dbReference type="EMBL" id="ASP38399.1"/>
    </source>
</evidence>
<dbReference type="InterPro" id="IPR006311">
    <property type="entry name" value="TAT_signal"/>
</dbReference>
<protein>
    <submittedName>
        <fullName evidence="3">Alkaline phosphatase</fullName>
    </submittedName>
</protein>
<dbReference type="OrthoDB" id="327733at2"/>
<dbReference type="KEGG" id="bsan:CHH28_06775"/>
<dbReference type="PANTHER" id="PTHR43606">
    <property type="entry name" value="PHOSPHATASE, PUTATIVE (AFU_ORTHOLOGUE AFUA_6G08710)-RELATED"/>
    <property type="match status" value="1"/>
</dbReference>
<dbReference type="Proteomes" id="UP000202440">
    <property type="component" value="Chromosome"/>
</dbReference>
<dbReference type="InterPro" id="IPR052900">
    <property type="entry name" value="Phospholipid_Metab_Enz"/>
</dbReference>
<gene>
    <name evidence="3" type="ORF">CHH28_06775</name>
</gene>
<dbReference type="PANTHER" id="PTHR43606:SF7">
    <property type="entry name" value="PHOSPHATASE, PUTATIVE (AFU_ORTHOLOGUE AFUA_6G08710)-RELATED"/>
    <property type="match status" value="1"/>
</dbReference>
<keyword evidence="4" id="KW-1185">Reference proteome</keyword>
<reference evidence="3 4" key="1">
    <citation type="submission" date="2017-07" db="EMBL/GenBank/DDBJ databases">
        <title>Annotated genome sequence of Bacterioplanes sanyensis isolated from Red Sea.</title>
        <authorList>
            <person name="Rehman Z.U."/>
        </authorList>
    </citation>
    <scope>NUCLEOTIDE SEQUENCE [LARGE SCALE GENOMIC DNA]</scope>
    <source>
        <strain evidence="3 4">NV9</strain>
    </source>
</reference>
<dbReference type="EMBL" id="CP022530">
    <property type="protein sequence ID" value="ASP38399.1"/>
    <property type="molecule type" value="Genomic_DNA"/>
</dbReference>
<dbReference type="CDD" id="cd07389">
    <property type="entry name" value="MPP_PhoD"/>
    <property type="match status" value="1"/>
</dbReference>
<dbReference type="PROSITE" id="PS51318">
    <property type="entry name" value="TAT"/>
    <property type="match status" value="1"/>
</dbReference>
<dbReference type="Pfam" id="PF16655">
    <property type="entry name" value="PhoD_N"/>
    <property type="match status" value="1"/>
</dbReference>
<feature type="domain" description="Phospholipase D N-terminal" evidence="2">
    <location>
        <begin position="52"/>
        <end position="141"/>
    </location>
</feature>
<name>A0A222FI15_9GAMM</name>
<evidence type="ECO:0000259" key="1">
    <source>
        <dbReference type="Pfam" id="PF09423"/>
    </source>
</evidence>
<dbReference type="Gene3D" id="2.60.40.380">
    <property type="entry name" value="Purple acid phosphatase-like, N-terminal"/>
    <property type="match status" value="1"/>
</dbReference>
<dbReference type="SUPFAM" id="SSF56300">
    <property type="entry name" value="Metallo-dependent phosphatases"/>
    <property type="match status" value="1"/>
</dbReference>
<organism evidence="3 4">
    <name type="scientific">Bacterioplanes sanyensis</name>
    <dbReference type="NCBI Taxonomy" id="1249553"/>
    <lineage>
        <taxon>Bacteria</taxon>
        <taxon>Pseudomonadati</taxon>
        <taxon>Pseudomonadota</taxon>
        <taxon>Gammaproteobacteria</taxon>
        <taxon>Oceanospirillales</taxon>
        <taxon>Oceanospirillaceae</taxon>
        <taxon>Bacterioplanes</taxon>
    </lineage>
</organism>
<evidence type="ECO:0000313" key="4">
    <source>
        <dbReference type="Proteomes" id="UP000202440"/>
    </source>
</evidence>
<feature type="domain" description="PhoD-like phosphatase metallophosphatase" evidence="1">
    <location>
        <begin position="152"/>
        <end position="485"/>
    </location>
</feature>
<dbReference type="InterPro" id="IPR038607">
    <property type="entry name" value="PhoD-like_sf"/>
</dbReference>
<accession>A0A222FI15</accession>